<dbReference type="EMBL" id="CP003532">
    <property type="protein sequence ID" value="AFK07676.1"/>
    <property type="molecule type" value="Genomic_DNA"/>
</dbReference>
<evidence type="ECO:0000313" key="2">
    <source>
        <dbReference type="EMBL" id="AFK07676.1"/>
    </source>
</evidence>
<evidence type="ECO:0000259" key="1">
    <source>
        <dbReference type="Pfam" id="PF12894"/>
    </source>
</evidence>
<proteinExistence type="predicted"/>
<keyword evidence="3" id="KW-1185">Reference proteome</keyword>
<reference evidence="2 3" key="1">
    <citation type="journal article" date="2012" name="Genome Biol. Evol.">
        <title>Genome Sequence of the Mesophilic Thermotogales Bacterium Mesotoga prima MesG1.Ag.4.2 Reveals the Largest Thermotogales Genome To Date.</title>
        <authorList>
            <person name="Zhaxybayeva O."/>
            <person name="Swithers K.S."/>
            <person name="Foght J."/>
            <person name="Green A.G."/>
            <person name="Bruce D."/>
            <person name="Detter C."/>
            <person name="Han S."/>
            <person name="Teshima H."/>
            <person name="Han J."/>
            <person name="Woyke T."/>
            <person name="Pitluck S."/>
            <person name="Nolan M."/>
            <person name="Ivanova N."/>
            <person name="Pati A."/>
            <person name="Land M.L."/>
            <person name="Dlutek M."/>
            <person name="Doolittle W.F."/>
            <person name="Noll K.M."/>
            <person name="Nesbo C.L."/>
        </authorList>
    </citation>
    <scope>NUCLEOTIDE SEQUENCE [LARGE SCALE GENOMIC DNA]</scope>
    <source>
        <strain evidence="3">mesG1.Ag.4.2</strain>
    </source>
</reference>
<dbReference type="SUPFAM" id="SSF50969">
    <property type="entry name" value="YVTN repeat-like/Quinoprotein amine dehydrogenase"/>
    <property type="match status" value="1"/>
</dbReference>
<dbReference type="AlphaFoldDB" id="I2F6X3"/>
<name>I2F6X3_9BACT</name>
<dbReference type="GeneID" id="87107787"/>
<feature type="domain" description="Anaphase-promoting complex subunit 4-like WD40" evidence="1">
    <location>
        <begin position="383"/>
        <end position="459"/>
    </location>
</feature>
<dbReference type="Gene3D" id="2.130.10.10">
    <property type="entry name" value="YVTN repeat-like/Quinoprotein amine dehydrogenase"/>
    <property type="match status" value="1"/>
</dbReference>
<dbReference type="InterPro" id="IPR015943">
    <property type="entry name" value="WD40/YVTN_repeat-like_dom_sf"/>
</dbReference>
<dbReference type="Proteomes" id="UP000002881">
    <property type="component" value="Chromosome"/>
</dbReference>
<sequence precursor="true">MRKIVFVIVLMMVPFVVLGQVEELKAKIAENPLDVESLKALLEIYYENYELENYGTTLKEVIMAVDEIPEAMYPLIEEGIEKLLENAYSDYAEEISEILFDLRPDKNSMLLYLKSLNSGWAMSEEAIRQSVNRLSEDQIEIYEFLHAESVDLYPVDLHLLVSRILVEDFGETDYLIPYIVGLIDDYDFSTARSLLSENSEFLSSSPMYYYLNGILDLEIGYYDDAVEWFLQGKSRDDGTEIYEALSLIEYIYIPEYVTDLFTAIVLANDEASLISNIQEFVLNYEELSWIFSWISRVPEPMKLAEILSDEETAVSYNTVNLDFEKINIGFYDAYASLRGTVSSAIYGQFLDARTYVYISEKMDGVIVEGEREARFDGCDVYSLSPNRDRLLIMDTWGESISMVDSSMDIIWTLSEEYSMVPVAWSPDGSKVVVSTGGDYFSVIDVESGQVIESIESFYDLVFLSLDETYAVDYDGEIVNLTKESLIDTDAPAFWAAYGNNNKIIYFEYPDEYSDFSYDSLHVYDLSTGEDTVIAYNVMFMDAPVPSVKIEGDFVYFTEKDALGMHRVIVMDYITNEVLFESLPSEDIIIFPDVRPE</sequence>
<evidence type="ECO:0000313" key="3">
    <source>
        <dbReference type="Proteomes" id="UP000002881"/>
    </source>
</evidence>
<dbReference type="InterPro" id="IPR011044">
    <property type="entry name" value="Quino_amine_DH_bsu"/>
</dbReference>
<dbReference type="KEGG" id="mpg:Theba_2033"/>
<dbReference type="RefSeq" id="WP_014731457.1">
    <property type="nucleotide sequence ID" value="NC_017934.1"/>
</dbReference>
<accession>I2F6X3</accession>
<dbReference type="InterPro" id="IPR024977">
    <property type="entry name" value="Apc4-like_WD40_dom"/>
</dbReference>
<organism evidence="2 3">
    <name type="scientific">Mesotoga prima MesG1.Ag.4.2</name>
    <dbReference type="NCBI Taxonomy" id="660470"/>
    <lineage>
        <taxon>Bacteria</taxon>
        <taxon>Thermotogati</taxon>
        <taxon>Thermotogota</taxon>
        <taxon>Thermotogae</taxon>
        <taxon>Kosmotogales</taxon>
        <taxon>Kosmotogaceae</taxon>
        <taxon>Mesotoga</taxon>
    </lineage>
</organism>
<gene>
    <name evidence="2" type="ORF">Theba_2033</name>
</gene>
<dbReference type="HOGENOM" id="CLU_457706_0_0_0"/>
<dbReference type="Pfam" id="PF12894">
    <property type="entry name" value="ANAPC4_WD40"/>
    <property type="match status" value="1"/>
</dbReference>
<protein>
    <recommendedName>
        <fullName evidence="1">Anaphase-promoting complex subunit 4-like WD40 domain-containing protein</fullName>
    </recommendedName>
</protein>